<reference evidence="2" key="1">
    <citation type="submission" date="2016-06" db="EMBL/GenBank/DDBJ databases">
        <title>Parallel loss of symbiosis genes in relatives of nitrogen-fixing non-legume Parasponia.</title>
        <authorList>
            <person name="Van Velzen R."/>
            <person name="Holmer R."/>
            <person name="Bu F."/>
            <person name="Rutten L."/>
            <person name="Van Zeijl A."/>
            <person name="Liu W."/>
            <person name="Santuari L."/>
            <person name="Cao Q."/>
            <person name="Sharma T."/>
            <person name="Shen D."/>
            <person name="Roswanjaya Y."/>
            <person name="Wardhani T."/>
            <person name="Kalhor M.S."/>
            <person name="Jansen J."/>
            <person name="Van den Hoogen J."/>
            <person name="Gungor B."/>
            <person name="Hartog M."/>
            <person name="Hontelez J."/>
            <person name="Verver J."/>
            <person name="Yang W.-C."/>
            <person name="Schijlen E."/>
            <person name="Repin R."/>
            <person name="Schilthuizen M."/>
            <person name="Schranz E."/>
            <person name="Heidstra R."/>
            <person name="Miyata K."/>
            <person name="Fedorova E."/>
            <person name="Kohlen W."/>
            <person name="Bisseling T."/>
            <person name="Smit S."/>
            <person name="Geurts R."/>
        </authorList>
    </citation>
    <scope>NUCLEOTIDE SEQUENCE [LARGE SCALE GENOMIC DNA]</scope>
    <source>
        <strain evidence="2">cv. WU1-14</strain>
    </source>
</reference>
<feature type="non-terminal residue" evidence="1">
    <location>
        <position position="1"/>
    </location>
</feature>
<evidence type="ECO:0000313" key="2">
    <source>
        <dbReference type="Proteomes" id="UP000237105"/>
    </source>
</evidence>
<name>A0A2P5C7J0_PARAD</name>
<proteinExistence type="predicted"/>
<evidence type="ECO:0000313" key="1">
    <source>
        <dbReference type="EMBL" id="PON56993.1"/>
    </source>
</evidence>
<accession>A0A2P5C7J0</accession>
<dbReference type="AlphaFoldDB" id="A0A2P5C7J0"/>
<evidence type="ECO:0008006" key="3">
    <source>
        <dbReference type="Google" id="ProtNLM"/>
    </source>
</evidence>
<organism evidence="1 2">
    <name type="scientific">Parasponia andersonii</name>
    <name type="common">Sponia andersonii</name>
    <dbReference type="NCBI Taxonomy" id="3476"/>
    <lineage>
        <taxon>Eukaryota</taxon>
        <taxon>Viridiplantae</taxon>
        <taxon>Streptophyta</taxon>
        <taxon>Embryophyta</taxon>
        <taxon>Tracheophyta</taxon>
        <taxon>Spermatophyta</taxon>
        <taxon>Magnoliopsida</taxon>
        <taxon>eudicotyledons</taxon>
        <taxon>Gunneridae</taxon>
        <taxon>Pentapetalae</taxon>
        <taxon>rosids</taxon>
        <taxon>fabids</taxon>
        <taxon>Rosales</taxon>
        <taxon>Cannabaceae</taxon>
        <taxon>Parasponia</taxon>
    </lineage>
</organism>
<gene>
    <name evidence="1" type="ORF">PanWU01x14_177230</name>
</gene>
<protein>
    <recommendedName>
        <fullName evidence="3">RNase H type-1 domain-containing protein</fullName>
    </recommendedName>
</protein>
<sequence length="127" mass="13899">RPAADSLHPKLSRVPTVDKHSIPPRTGCLKQNIITVTNGVNSAGDRVMIRDHLGAVVIFAASSFWMVVSKSHTELVAMRVGLLLAQTKGLLTPYVECTSLNITPVVNLWYFDSTKGVLVMNIVYLIL</sequence>
<keyword evidence="2" id="KW-1185">Reference proteome</keyword>
<dbReference type="EMBL" id="JXTB01000164">
    <property type="protein sequence ID" value="PON56993.1"/>
    <property type="molecule type" value="Genomic_DNA"/>
</dbReference>
<dbReference type="Proteomes" id="UP000237105">
    <property type="component" value="Unassembled WGS sequence"/>
</dbReference>
<comment type="caution">
    <text evidence="1">The sequence shown here is derived from an EMBL/GenBank/DDBJ whole genome shotgun (WGS) entry which is preliminary data.</text>
</comment>
<dbReference type="OrthoDB" id="10316446at2759"/>